<evidence type="ECO:0000313" key="2">
    <source>
        <dbReference type="EMBL" id="NYJ24434.1"/>
    </source>
</evidence>
<name>A0A853CZ26_9MICO</name>
<protein>
    <submittedName>
        <fullName evidence="2">Uncharacterized protein</fullName>
    </submittedName>
</protein>
<dbReference type="Proteomes" id="UP000578352">
    <property type="component" value="Unassembled WGS sequence"/>
</dbReference>
<feature type="transmembrane region" description="Helical" evidence="1">
    <location>
        <begin position="36"/>
        <end position="60"/>
    </location>
</feature>
<keyword evidence="1" id="KW-1133">Transmembrane helix</keyword>
<comment type="caution">
    <text evidence="2">The sequence shown here is derived from an EMBL/GenBank/DDBJ whole genome shotgun (WGS) entry which is preliminary data.</text>
</comment>
<sequence length="171" mass="17776">MPATQQERRAAIREALVSVAEKNTSANRRMRNARRAWILIPAAATAVALTAGALVFAQYANVTDRSSVACFARPELNPFGGFPGTPAAVADENGNGPASIDDARALCADLWAQNILDAGTPSGTASKDAYDRSFSHPVPPHLAVCMMGDGTAAVVPGDDTVCAKLGLAVKR</sequence>
<keyword evidence="1" id="KW-0472">Membrane</keyword>
<accession>A0A853CZ26</accession>
<reference evidence="2 3" key="1">
    <citation type="submission" date="2020-07" db="EMBL/GenBank/DDBJ databases">
        <title>Sequencing the genomes of 1000 actinobacteria strains.</title>
        <authorList>
            <person name="Klenk H.-P."/>
        </authorList>
    </citation>
    <scope>NUCLEOTIDE SEQUENCE [LARGE SCALE GENOMIC DNA]</scope>
    <source>
        <strain evidence="2 3">DSM 15165</strain>
    </source>
</reference>
<keyword evidence="1" id="KW-0812">Transmembrane</keyword>
<evidence type="ECO:0000313" key="3">
    <source>
        <dbReference type="Proteomes" id="UP000578352"/>
    </source>
</evidence>
<evidence type="ECO:0000256" key="1">
    <source>
        <dbReference type="SAM" id="Phobius"/>
    </source>
</evidence>
<proteinExistence type="predicted"/>
<dbReference type="AlphaFoldDB" id="A0A853CZ26"/>
<dbReference type="RefSeq" id="WP_179606555.1">
    <property type="nucleotide sequence ID" value="NZ_BAABEH010000001.1"/>
</dbReference>
<dbReference type="EMBL" id="JACCFL010000001">
    <property type="protein sequence ID" value="NYJ24434.1"/>
    <property type="molecule type" value="Genomic_DNA"/>
</dbReference>
<organism evidence="2 3">
    <name type="scientific">Leifsonia shinshuensis</name>
    <dbReference type="NCBI Taxonomy" id="150026"/>
    <lineage>
        <taxon>Bacteria</taxon>
        <taxon>Bacillati</taxon>
        <taxon>Actinomycetota</taxon>
        <taxon>Actinomycetes</taxon>
        <taxon>Micrococcales</taxon>
        <taxon>Microbacteriaceae</taxon>
        <taxon>Leifsonia</taxon>
    </lineage>
</organism>
<gene>
    <name evidence="2" type="ORF">HNR13_002721</name>
</gene>